<dbReference type="RefSeq" id="WP_188583963.1">
    <property type="nucleotide sequence ID" value="NZ_BMCT01000012.1"/>
</dbReference>
<evidence type="ECO:0000313" key="4">
    <source>
        <dbReference type="EMBL" id="GGF87114.1"/>
    </source>
</evidence>
<proteinExistence type="predicted"/>
<sequence>MNLPEARSDSFAAVYLDIRPGAPAPEPLAPLGPMLASGAAGNLYRHPGEPERVIKIYHPEQVDEHALKVAHMVALSSAIQPTDARRPFRFTWPQSCIVEQSAMRHPIGYSMAYLEPDRWTRLDALINAHVSNRAGVNTSYRYRVLIAFHLAQALETLHAHGIQCVDLKPANILIERESTTVALIDCDGMRFIDESGTVHPALLATPDYTAPEYQGVDPRAMRDPEAQDRFAFAVIAFQLLNMGLPPFSGIVPEDSPLPTDTAGKIRAEAYAYGFSADPRIAPNPRSLHVTWPRQLRRLFDAALGSRDRPEMSEWVRDLSAAHASLVRCDAGHDHFPGTCPFCHGPKEMPAPERMVPERRSRSLLFRFNLIAATLALLAVAGAWAMIFRQPVTPPPAPTSPVQTAQAPAAKPAPVPIPKPAEANAASSAPTASQTPAPATPAPVPQAPAVAESPPDVVAMVPAPLPMPRPAIPAPQDMAQQVQPMAPSAPRPPYSNLPYAQRVGLPQSALMQARWLDGRAADLLARSLDQLPDGAEIVDRTPGGGLLRGRLHGTSSRCRDMELYPSPRSEAAIQLRFCPDGMGRWIGQDLPRY</sequence>
<dbReference type="Proteomes" id="UP000606044">
    <property type="component" value="Unassembled WGS sequence"/>
</dbReference>
<keyword evidence="2" id="KW-0812">Transmembrane</keyword>
<keyword evidence="2" id="KW-0472">Membrane</keyword>
<keyword evidence="5" id="KW-1185">Reference proteome</keyword>
<name>A0A917CFD0_9HYPH</name>
<protein>
    <recommendedName>
        <fullName evidence="3">Protein kinase domain-containing protein</fullName>
    </recommendedName>
</protein>
<evidence type="ECO:0000256" key="2">
    <source>
        <dbReference type="SAM" id="Phobius"/>
    </source>
</evidence>
<dbReference type="GO" id="GO:0004674">
    <property type="term" value="F:protein serine/threonine kinase activity"/>
    <property type="evidence" value="ECO:0007669"/>
    <property type="project" value="TreeGrafter"/>
</dbReference>
<dbReference type="AlphaFoldDB" id="A0A917CFD0"/>
<reference evidence="4" key="2">
    <citation type="submission" date="2020-09" db="EMBL/GenBank/DDBJ databases">
        <authorList>
            <person name="Sun Q."/>
            <person name="Sedlacek I."/>
        </authorList>
    </citation>
    <scope>NUCLEOTIDE SEQUENCE</scope>
    <source>
        <strain evidence="4">CCM 7897</strain>
    </source>
</reference>
<dbReference type="InterPro" id="IPR011009">
    <property type="entry name" value="Kinase-like_dom_sf"/>
</dbReference>
<reference evidence="4" key="1">
    <citation type="journal article" date="2014" name="Int. J. Syst. Evol. Microbiol.">
        <title>Complete genome sequence of Corynebacterium casei LMG S-19264T (=DSM 44701T), isolated from a smear-ripened cheese.</title>
        <authorList>
            <consortium name="US DOE Joint Genome Institute (JGI-PGF)"/>
            <person name="Walter F."/>
            <person name="Albersmeier A."/>
            <person name="Kalinowski J."/>
            <person name="Ruckert C."/>
        </authorList>
    </citation>
    <scope>NUCLEOTIDE SEQUENCE</scope>
    <source>
        <strain evidence="4">CCM 7897</strain>
    </source>
</reference>
<gene>
    <name evidence="4" type="ORF">GCM10007301_53760</name>
</gene>
<organism evidence="4 5">
    <name type="scientific">Azorhizobium oxalatiphilum</name>
    <dbReference type="NCBI Taxonomy" id="980631"/>
    <lineage>
        <taxon>Bacteria</taxon>
        <taxon>Pseudomonadati</taxon>
        <taxon>Pseudomonadota</taxon>
        <taxon>Alphaproteobacteria</taxon>
        <taxon>Hyphomicrobiales</taxon>
        <taxon>Xanthobacteraceae</taxon>
        <taxon>Azorhizobium</taxon>
    </lineage>
</organism>
<feature type="compositionally biased region" description="Low complexity" evidence="1">
    <location>
        <begin position="399"/>
        <end position="409"/>
    </location>
</feature>
<accession>A0A917CFD0</accession>
<comment type="caution">
    <text evidence="4">The sequence shown here is derived from an EMBL/GenBank/DDBJ whole genome shotgun (WGS) entry which is preliminary data.</text>
</comment>
<dbReference type="Gene3D" id="1.10.510.10">
    <property type="entry name" value="Transferase(Phosphotransferase) domain 1"/>
    <property type="match status" value="1"/>
</dbReference>
<feature type="domain" description="Protein kinase" evidence="3">
    <location>
        <begin position="29"/>
        <end position="325"/>
    </location>
</feature>
<feature type="transmembrane region" description="Helical" evidence="2">
    <location>
        <begin position="363"/>
        <end position="386"/>
    </location>
</feature>
<dbReference type="SMART" id="SM00220">
    <property type="entry name" value="S_TKc"/>
    <property type="match status" value="1"/>
</dbReference>
<dbReference type="GO" id="GO:0005524">
    <property type="term" value="F:ATP binding"/>
    <property type="evidence" value="ECO:0007669"/>
    <property type="project" value="InterPro"/>
</dbReference>
<keyword evidence="2" id="KW-1133">Transmembrane helix</keyword>
<dbReference type="SUPFAM" id="SSF56112">
    <property type="entry name" value="Protein kinase-like (PK-like)"/>
    <property type="match status" value="1"/>
</dbReference>
<dbReference type="InterPro" id="IPR000719">
    <property type="entry name" value="Prot_kinase_dom"/>
</dbReference>
<feature type="region of interest" description="Disordered" evidence="1">
    <location>
        <begin position="394"/>
        <end position="450"/>
    </location>
</feature>
<dbReference type="PROSITE" id="PS50011">
    <property type="entry name" value="PROTEIN_KINASE_DOM"/>
    <property type="match status" value="1"/>
</dbReference>
<evidence type="ECO:0000259" key="3">
    <source>
        <dbReference type="PROSITE" id="PS50011"/>
    </source>
</evidence>
<dbReference type="EMBL" id="BMCT01000012">
    <property type="protein sequence ID" value="GGF87114.1"/>
    <property type="molecule type" value="Genomic_DNA"/>
</dbReference>
<evidence type="ECO:0000256" key="1">
    <source>
        <dbReference type="SAM" id="MobiDB-lite"/>
    </source>
</evidence>
<feature type="compositionally biased region" description="Low complexity" evidence="1">
    <location>
        <begin position="419"/>
        <end position="436"/>
    </location>
</feature>
<evidence type="ECO:0000313" key="5">
    <source>
        <dbReference type="Proteomes" id="UP000606044"/>
    </source>
</evidence>
<dbReference type="Pfam" id="PF00069">
    <property type="entry name" value="Pkinase"/>
    <property type="match status" value="1"/>
</dbReference>
<dbReference type="InterPro" id="IPR051681">
    <property type="entry name" value="Ser/Thr_Kinases-Pseudokinases"/>
</dbReference>
<dbReference type="PANTHER" id="PTHR44329">
    <property type="entry name" value="SERINE/THREONINE-PROTEIN KINASE TNNI3K-RELATED"/>
    <property type="match status" value="1"/>
</dbReference>